<evidence type="ECO:0000256" key="1">
    <source>
        <dbReference type="ARBA" id="ARBA00000085"/>
    </source>
</evidence>
<dbReference type="InterPro" id="IPR029016">
    <property type="entry name" value="GAF-like_dom_sf"/>
</dbReference>
<keyword evidence="7" id="KW-0547">Nucleotide-binding</keyword>
<keyword evidence="9" id="KW-0067">ATP-binding</keyword>
<dbReference type="SUPFAM" id="SSF52540">
    <property type="entry name" value="P-loop containing nucleoside triphosphate hydrolases"/>
    <property type="match status" value="1"/>
</dbReference>
<dbReference type="SMART" id="SM00387">
    <property type="entry name" value="HATPase_c"/>
    <property type="match status" value="1"/>
</dbReference>
<dbReference type="Pfam" id="PF02518">
    <property type="entry name" value="HATPase_c"/>
    <property type="match status" value="1"/>
</dbReference>
<dbReference type="Gene3D" id="1.20.120.620">
    <property type="entry name" value="Backbone structure of the membrane domain of e. Coli histidine kinase receptor kdpd"/>
    <property type="match status" value="1"/>
</dbReference>
<evidence type="ECO:0000259" key="14">
    <source>
        <dbReference type="PROSITE" id="PS50109"/>
    </source>
</evidence>
<dbReference type="InterPro" id="IPR004358">
    <property type="entry name" value="Sig_transdc_His_kin-like_C"/>
</dbReference>
<protein>
    <recommendedName>
        <fullName evidence="3">histidine kinase</fullName>
        <ecNumber evidence="3">2.7.13.3</ecNumber>
    </recommendedName>
</protein>
<dbReference type="InterPro" id="IPR003594">
    <property type="entry name" value="HATPase_dom"/>
</dbReference>
<evidence type="ECO:0000256" key="2">
    <source>
        <dbReference type="ARBA" id="ARBA00004141"/>
    </source>
</evidence>
<accession>A0A3G9G8K0</accession>
<evidence type="ECO:0000256" key="8">
    <source>
        <dbReference type="ARBA" id="ARBA00022777"/>
    </source>
</evidence>
<reference evidence="16" key="2">
    <citation type="journal article" date="2017" name="Plant Physiol. Biochem.">
        <title>Differential oxidative and antioxidative response of duckweed Lemna minor toward plant growth promoting/inhibiting bacteria.</title>
        <authorList>
            <person name="Ishizawa H."/>
            <person name="Kuroda M."/>
            <person name="Morikawa M."/>
            <person name="Ike M."/>
        </authorList>
    </citation>
    <scope>NUCLEOTIDE SEQUENCE [LARGE SCALE GENOMIC DNA]</scope>
    <source>
        <strain evidence="16">M6</strain>
    </source>
</reference>
<gene>
    <name evidence="15" type="ORF">EM6_2145</name>
</gene>
<dbReference type="InterPro" id="IPR052023">
    <property type="entry name" value="Histidine_kinase_KdpD"/>
</dbReference>
<dbReference type="SUPFAM" id="SSF52402">
    <property type="entry name" value="Adenine nucleotide alpha hydrolases-like"/>
    <property type="match status" value="1"/>
</dbReference>
<dbReference type="CDD" id="cd00082">
    <property type="entry name" value="HisKA"/>
    <property type="match status" value="1"/>
</dbReference>
<dbReference type="Pfam" id="PF13493">
    <property type="entry name" value="DUF4118"/>
    <property type="match status" value="1"/>
</dbReference>
<dbReference type="AlphaFoldDB" id="A0A3G9G8K0"/>
<dbReference type="InterPro" id="IPR036097">
    <property type="entry name" value="HisK_dim/P_sf"/>
</dbReference>
<evidence type="ECO:0000256" key="4">
    <source>
        <dbReference type="ARBA" id="ARBA00022553"/>
    </source>
</evidence>
<evidence type="ECO:0000256" key="13">
    <source>
        <dbReference type="SAM" id="Phobius"/>
    </source>
</evidence>
<evidence type="ECO:0000256" key="5">
    <source>
        <dbReference type="ARBA" id="ARBA00022679"/>
    </source>
</evidence>
<organism evidence="15 16">
    <name type="scientific">Asticcacaulis excentricus</name>
    <dbReference type="NCBI Taxonomy" id="78587"/>
    <lineage>
        <taxon>Bacteria</taxon>
        <taxon>Pseudomonadati</taxon>
        <taxon>Pseudomonadota</taxon>
        <taxon>Alphaproteobacteria</taxon>
        <taxon>Caulobacterales</taxon>
        <taxon>Caulobacteraceae</taxon>
        <taxon>Asticcacaulis</taxon>
    </lineage>
</organism>
<keyword evidence="15" id="KW-0407">Ion channel</keyword>
<dbReference type="InterPro" id="IPR025201">
    <property type="entry name" value="KdpD_TM"/>
</dbReference>
<dbReference type="Gene3D" id="3.40.50.300">
    <property type="entry name" value="P-loop containing nucleotide triphosphate hydrolases"/>
    <property type="match status" value="1"/>
</dbReference>
<evidence type="ECO:0000313" key="16">
    <source>
        <dbReference type="Proteomes" id="UP000278756"/>
    </source>
</evidence>
<dbReference type="InterPro" id="IPR003852">
    <property type="entry name" value="Sig_transdc_His_kinase_KdpD_N"/>
</dbReference>
<dbReference type="InterPro" id="IPR038318">
    <property type="entry name" value="KdpD_sf"/>
</dbReference>
<dbReference type="PRINTS" id="PR00344">
    <property type="entry name" value="BCTRLSENSOR"/>
</dbReference>
<dbReference type="GO" id="GO:0005886">
    <property type="term" value="C:plasma membrane"/>
    <property type="evidence" value="ECO:0007669"/>
    <property type="project" value="TreeGrafter"/>
</dbReference>
<keyword evidence="15" id="KW-0813">Transport</keyword>
<dbReference type="PANTHER" id="PTHR45569">
    <property type="entry name" value="SENSOR PROTEIN KDPD"/>
    <property type="match status" value="1"/>
</dbReference>
<keyword evidence="4" id="KW-0597">Phosphoprotein</keyword>
<dbReference type="FunFam" id="3.40.50.300:FF:000483">
    <property type="entry name" value="Sensor histidine kinase KdpD"/>
    <property type="match status" value="1"/>
</dbReference>
<dbReference type="Gene3D" id="3.30.565.10">
    <property type="entry name" value="Histidine kinase-like ATPase, C-terminal domain"/>
    <property type="match status" value="1"/>
</dbReference>
<comment type="catalytic activity">
    <reaction evidence="1">
        <text>ATP + protein L-histidine = ADP + protein N-phospho-L-histidine.</text>
        <dbReference type="EC" id="2.7.13.3"/>
    </reaction>
</comment>
<dbReference type="GO" id="GO:0005737">
    <property type="term" value="C:cytoplasm"/>
    <property type="evidence" value="ECO:0007669"/>
    <property type="project" value="UniProtKB-ARBA"/>
</dbReference>
<evidence type="ECO:0000256" key="9">
    <source>
        <dbReference type="ARBA" id="ARBA00022840"/>
    </source>
</evidence>
<dbReference type="InterPro" id="IPR036890">
    <property type="entry name" value="HATPase_C_sf"/>
</dbReference>
<dbReference type="SUPFAM" id="SSF55874">
    <property type="entry name" value="ATPase domain of HSP90 chaperone/DNA topoisomerase II/histidine kinase"/>
    <property type="match status" value="1"/>
</dbReference>
<dbReference type="GO" id="GO:0000155">
    <property type="term" value="F:phosphorelay sensor kinase activity"/>
    <property type="evidence" value="ECO:0007669"/>
    <property type="project" value="InterPro"/>
</dbReference>
<dbReference type="Proteomes" id="UP000278756">
    <property type="component" value="Chromosome 1"/>
</dbReference>
<evidence type="ECO:0000256" key="7">
    <source>
        <dbReference type="ARBA" id="ARBA00022741"/>
    </source>
</evidence>
<name>A0A3G9G8K0_9CAUL</name>
<dbReference type="InterPro" id="IPR027417">
    <property type="entry name" value="P-loop_NTPase"/>
</dbReference>
<keyword evidence="6 13" id="KW-0812">Transmembrane</keyword>
<dbReference type="PROSITE" id="PS50109">
    <property type="entry name" value="HIS_KIN"/>
    <property type="match status" value="1"/>
</dbReference>
<evidence type="ECO:0000256" key="11">
    <source>
        <dbReference type="ARBA" id="ARBA00023012"/>
    </source>
</evidence>
<evidence type="ECO:0000256" key="3">
    <source>
        <dbReference type="ARBA" id="ARBA00012438"/>
    </source>
</evidence>
<dbReference type="InterPro" id="IPR005467">
    <property type="entry name" value="His_kinase_dom"/>
</dbReference>
<evidence type="ECO:0000256" key="10">
    <source>
        <dbReference type="ARBA" id="ARBA00022989"/>
    </source>
</evidence>
<keyword evidence="11" id="KW-0902">Two-component regulatory system</keyword>
<dbReference type="PANTHER" id="PTHR45569:SF1">
    <property type="entry name" value="SENSOR PROTEIN KDPD"/>
    <property type="match status" value="1"/>
</dbReference>
<dbReference type="CDD" id="cd00075">
    <property type="entry name" value="HATPase"/>
    <property type="match status" value="1"/>
</dbReference>
<dbReference type="Pfam" id="PF00512">
    <property type="entry name" value="HisKA"/>
    <property type="match status" value="1"/>
</dbReference>
<keyword evidence="10 13" id="KW-1133">Transmembrane helix</keyword>
<dbReference type="EC" id="2.7.13.3" evidence="3"/>
<feature type="domain" description="Histidine kinase" evidence="14">
    <location>
        <begin position="661"/>
        <end position="883"/>
    </location>
</feature>
<dbReference type="SMART" id="SM00388">
    <property type="entry name" value="HisKA"/>
    <property type="match status" value="1"/>
</dbReference>
<dbReference type="Pfam" id="PF02702">
    <property type="entry name" value="KdpD"/>
    <property type="match status" value="1"/>
</dbReference>
<dbReference type="SUPFAM" id="SSF55781">
    <property type="entry name" value="GAF domain-like"/>
    <property type="match status" value="1"/>
</dbReference>
<feature type="transmembrane region" description="Helical" evidence="13">
    <location>
        <begin position="430"/>
        <end position="462"/>
    </location>
</feature>
<dbReference type="EMBL" id="AP018827">
    <property type="protein sequence ID" value="BBF81543.1"/>
    <property type="molecule type" value="Genomic_DNA"/>
</dbReference>
<reference evidence="16" key="1">
    <citation type="journal article" date="2017" name="Biotechnol. Biofuels">
        <title>Evaluation of environmental bacterial communities as a factor affecting the growth of duckweed Lemna minor.</title>
        <authorList>
            <person name="Ishizawa H."/>
            <person name="Kuroda M."/>
            <person name="Morikawa M."/>
            <person name="Ike M."/>
        </authorList>
    </citation>
    <scope>NUCLEOTIDE SEQUENCE [LARGE SCALE GENOMIC DNA]</scope>
    <source>
        <strain evidence="16">M6</strain>
    </source>
</reference>
<dbReference type="Gene3D" id="3.30.450.40">
    <property type="match status" value="1"/>
</dbReference>
<keyword evidence="15" id="KW-0406">Ion transport</keyword>
<keyword evidence="12 13" id="KW-0472">Membrane</keyword>
<comment type="subcellular location">
    <subcellularLocation>
        <location evidence="2">Membrane</location>
        <topology evidence="2">Multi-pass membrane protein</topology>
    </subcellularLocation>
</comment>
<evidence type="ECO:0000256" key="6">
    <source>
        <dbReference type="ARBA" id="ARBA00022692"/>
    </source>
</evidence>
<dbReference type="GO" id="GO:0005524">
    <property type="term" value="F:ATP binding"/>
    <property type="evidence" value="ECO:0007669"/>
    <property type="project" value="UniProtKB-KW"/>
</dbReference>
<proteinExistence type="predicted"/>
<sequence length="886" mass="96650">MKADTRPDPDKLLALVSHDAGGLSRGRLKIFFGASAGVGKTFAMLSEARRLHAEGRNVIIGVAEHHNRPETLALLDGLPVLPQKTIDHRGVSVREFDLDAALQLKPDLILVDEYAHTNAPGSRHPKRWQDIEELLENGIDVYTTLNVQHLESLNDVVARLTGVWVKETVPDVAFDEADEIALIDIPPEDLLQRLSEGKVYVAEGAPQRAADNFFKKGNLGRLRELALRRAAERVDADNDAFSAAMGQSEAATGDKILVLVGPDALSERLIRHTKRMADRSRAPWSALYLQTDRHETLSDKARLRVEHHLRLAEKLGGRVARLIAGGAAATILDYARHNGFTRLVLGHSRPVWWRFGQPSLSQKLMAQGAGLEITTLTADQAQARPRDAIRHTLLATAPRNYLMAGVAVAASTLFGLPFREMIDPDSLVMLYLTGVVIVAARYGIGPSILASVLSVAAFNWFFIKPYYSFTFDNISYALTFAVMLATSLIVGSLTARLSLHVRLARRGEAETRLLYDLSRDLSAARGIDEIGDAVRRGLTTAFDVEVALWNDGAQITGAPETDPRELGAMQWVAQNRQIAGRHTDTLPSASGLYVPLPGEPGVLGLTPRDRERQFTGAEWLVFETVASLIASALQRARQSREAESARVETENEKLRNVLLASLSHDLKTPLTVMNGAVASLLKMRKKLPREAVDELTSLWGHLTSLQKFVANLLRMAAITSGQLKLNFGPYLIQEIAGAALQRVDPQKGDRQLRTVTSGQIPMVNIDGALIEQALINLLENAIAHTSDDGIITLSFETDADRVRVRISDNGPGLPPGEEDQIFEKFHRAGGLSSDRLSSDRSGQGNGLGLAICKGIIEAHGGLIYAKTNPTGGASFIFTLPAYTHAV</sequence>
<evidence type="ECO:0000256" key="12">
    <source>
        <dbReference type="ARBA" id="ARBA00023136"/>
    </source>
</evidence>
<feature type="transmembrane region" description="Helical" evidence="13">
    <location>
        <begin position="474"/>
        <end position="495"/>
    </location>
</feature>
<dbReference type="OrthoDB" id="9806130at2"/>
<dbReference type="RefSeq" id="WP_126422712.1">
    <property type="nucleotide sequence ID" value="NZ_AP018827.1"/>
</dbReference>
<keyword evidence="8 15" id="KW-0418">Kinase</keyword>
<dbReference type="GO" id="GO:0034220">
    <property type="term" value="P:monoatomic ion transmembrane transport"/>
    <property type="evidence" value="ECO:0007669"/>
    <property type="project" value="UniProtKB-KW"/>
</dbReference>
<dbReference type="SUPFAM" id="SSF47384">
    <property type="entry name" value="Homodimeric domain of signal transducing histidine kinase"/>
    <property type="match status" value="1"/>
</dbReference>
<evidence type="ECO:0000313" key="15">
    <source>
        <dbReference type="EMBL" id="BBF81543.1"/>
    </source>
</evidence>
<keyword evidence="5 15" id="KW-0808">Transferase</keyword>
<dbReference type="InterPro" id="IPR003661">
    <property type="entry name" value="HisK_dim/P_dom"/>
</dbReference>
<dbReference type="Gene3D" id="1.10.287.130">
    <property type="match status" value="1"/>
</dbReference>